<keyword evidence="2 5" id="KW-0479">Metal-binding</keyword>
<dbReference type="GO" id="GO:0003824">
    <property type="term" value="F:catalytic activity"/>
    <property type="evidence" value="ECO:0007669"/>
    <property type="project" value="InterPro"/>
</dbReference>
<dbReference type="PANTHER" id="PTHR43075:SF1">
    <property type="entry name" value="FORMATE LYASE ACTIVATING ENZYME, PUTATIVE (AFU_ORTHOLOGUE AFUA_2G15630)-RELATED"/>
    <property type="match status" value="1"/>
</dbReference>
<dbReference type="Proteomes" id="UP000223709">
    <property type="component" value="Chromosome"/>
</dbReference>
<dbReference type="InterPro" id="IPR013785">
    <property type="entry name" value="Aldolase_TIM"/>
</dbReference>
<protein>
    <submittedName>
        <fullName evidence="8">Radical SAM protein</fullName>
    </submittedName>
</protein>
<dbReference type="PIRSF" id="PIRSF004869">
    <property type="entry name" value="PflX_prd"/>
    <property type="match status" value="1"/>
</dbReference>
<sequence length="306" mass="33358">MPKTISVAVPEACTLCPRQCKADRAAGQTGFCGAGRTLKAARAALHFWEEPCISGTRGSGTVFFSGCTLKCCFCQNYPISAEGLGREITVERLAEIFLDLQAQGAHNINLVTPGQWRPWIIAALDLARAQGLHLPIVCNTGGYETVESVHAWRGFIDIWLADLKYVSPALSAELSAAPDYFAQARPAIEAMMAQAGHPVFDSEGILQRGVILRHLALPGHVDDSFAVLDQMAAWNKADPGCFLPSVMSQYTPFYQAADHGIGRRITTYEYRRVVNYAMDLGLSSGYMQQKSSAKEEYTPSFDLTGV</sequence>
<dbReference type="SFLD" id="SFLDG01099">
    <property type="entry name" value="Uncharacterised_Radical_SAM_Su"/>
    <property type="match status" value="1"/>
</dbReference>
<evidence type="ECO:0000313" key="10">
    <source>
        <dbReference type="Proteomes" id="UP000261079"/>
    </source>
</evidence>
<dbReference type="SFLD" id="SFLDS00029">
    <property type="entry name" value="Radical_SAM"/>
    <property type="match status" value="1"/>
</dbReference>
<dbReference type="Proteomes" id="UP000261079">
    <property type="component" value="Unassembled WGS sequence"/>
</dbReference>
<evidence type="ECO:0000313" key="6">
    <source>
        <dbReference type="EMBL" id="ATL88812.1"/>
    </source>
</evidence>
<evidence type="ECO:0000313" key="7">
    <source>
        <dbReference type="EMBL" id="RGB73702.1"/>
    </source>
</evidence>
<gene>
    <name evidence="6" type="ORF">CRH10_00055</name>
    <name evidence="8" type="ORF">DW905_03890</name>
    <name evidence="7" type="ORF">DWZ89_02640</name>
</gene>
<reference evidence="10 11" key="2">
    <citation type="submission" date="2018-08" db="EMBL/GenBank/DDBJ databases">
        <title>A genome reference for cultivated species of the human gut microbiota.</title>
        <authorList>
            <person name="Zou Y."/>
            <person name="Xue W."/>
            <person name="Luo G."/>
        </authorList>
    </citation>
    <scope>NUCLEOTIDE SEQUENCE [LARGE SCALE GENOMIC DNA]</scope>
    <source>
        <strain evidence="7 11">AF36-11AT</strain>
        <strain evidence="8 10">AM42-11AC</strain>
    </source>
</reference>
<dbReference type="InterPro" id="IPR007197">
    <property type="entry name" value="rSAM"/>
</dbReference>
<evidence type="ECO:0000256" key="5">
    <source>
        <dbReference type="PIRSR" id="PIRSR004869-50"/>
    </source>
</evidence>
<evidence type="ECO:0000313" key="11">
    <source>
        <dbReference type="Proteomes" id="UP000261140"/>
    </source>
</evidence>
<evidence type="ECO:0000256" key="4">
    <source>
        <dbReference type="ARBA" id="ARBA00023014"/>
    </source>
</evidence>
<dbReference type="EMBL" id="CP023819">
    <property type="protein sequence ID" value="ATL88812.1"/>
    <property type="molecule type" value="Genomic_DNA"/>
</dbReference>
<keyword evidence="1 5" id="KW-0949">S-adenosyl-L-methionine</keyword>
<feature type="binding site" evidence="5">
    <location>
        <position position="67"/>
    </location>
    <ligand>
        <name>[4Fe-4S] cluster</name>
        <dbReference type="ChEBI" id="CHEBI:49883"/>
        <note>4Fe-4S-S-AdoMet</note>
    </ligand>
</feature>
<dbReference type="AlphaFoldDB" id="A0A2A7AD43"/>
<comment type="cofactor">
    <cofactor evidence="5">
        <name>[4Fe-4S] cluster</name>
        <dbReference type="ChEBI" id="CHEBI:49883"/>
    </cofactor>
    <text evidence="5">Binds 1 [4Fe-4S] cluster. The cluster is coordinated with 3 cysteines and an exchangeable S-adenosyl-L-methionine.</text>
</comment>
<dbReference type="Proteomes" id="UP000261140">
    <property type="component" value="Unassembled WGS sequence"/>
</dbReference>
<dbReference type="PANTHER" id="PTHR43075">
    <property type="entry name" value="FORMATE LYASE ACTIVATING ENZYME, PUTATIVE (AFU_ORTHOLOGUE AFUA_2G15630)-RELATED"/>
    <property type="match status" value="1"/>
</dbReference>
<evidence type="ECO:0000256" key="3">
    <source>
        <dbReference type="ARBA" id="ARBA00023004"/>
    </source>
</evidence>
<dbReference type="GO" id="GO:0046872">
    <property type="term" value="F:metal ion binding"/>
    <property type="evidence" value="ECO:0007669"/>
    <property type="project" value="UniProtKB-KW"/>
</dbReference>
<dbReference type="InterPro" id="IPR040085">
    <property type="entry name" value="MJ0674-like"/>
</dbReference>
<name>A0A2A7AD43_9FIRM</name>
<accession>A0A2A7AD43</accession>
<dbReference type="EMBL" id="QVEQ01000001">
    <property type="protein sequence ID" value="RGB73702.1"/>
    <property type="molecule type" value="Genomic_DNA"/>
</dbReference>
<organism evidence="8 10">
    <name type="scientific">Faecalibacterium prausnitzii</name>
    <dbReference type="NCBI Taxonomy" id="853"/>
    <lineage>
        <taxon>Bacteria</taxon>
        <taxon>Bacillati</taxon>
        <taxon>Bacillota</taxon>
        <taxon>Clostridia</taxon>
        <taxon>Eubacteriales</taxon>
        <taxon>Oscillospiraceae</taxon>
        <taxon>Faecalibacterium</taxon>
    </lineage>
</organism>
<evidence type="ECO:0000313" key="9">
    <source>
        <dbReference type="Proteomes" id="UP000223709"/>
    </source>
</evidence>
<dbReference type="GO" id="GO:0051536">
    <property type="term" value="F:iron-sulfur cluster binding"/>
    <property type="evidence" value="ECO:0007669"/>
    <property type="project" value="UniProtKB-KW"/>
</dbReference>
<dbReference type="SUPFAM" id="SSF102114">
    <property type="entry name" value="Radical SAM enzymes"/>
    <property type="match status" value="1"/>
</dbReference>
<feature type="binding site" evidence="5">
    <location>
        <position position="71"/>
    </location>
    <ligand>
        <name>[4Fe-4S] cluster</name>
        <dbReference type="ChEBI" id="CHEBI:49883"/>
        <note>4Fe-4S-S-AdoMet</note>
    </ligand>
</feature>
<dbReference type="InterPro" id="IPR058240">
    <property type="entry name" value="rSAM_sf"/>
</dbReference>
<proteinExistence type="predicted"/>
<evidence type="ECO:0000256" key="2">
    <source>
        <dbReference type="ARBA" id="ARBA00022723"/>
    </source>
</evidence>
<dbReference type="Gene3D" id="3.20.20.70">
    <property type="entry name" value="Aldolase class I"/>
    <property type="match status" value="1"/>
</dbReference>
<feature type="binding site" evidence="5">
    <location>
        <position position="74"/>
    </location>
    <ligand>
        <name>[4Fe-4S] cluster</name>
        <dbReference type="ChEBI" id="CHEBI:49883"/>
        <note>4Fe-4S-S-AdoMet</note>
    </ligand>
</feature>
<dbReference type="InterPro" id="IPR016431">
    <property type="entry name" value="Pyrv-formate_lyase-activ_prd"/>
</dbReference>
<evidence type="ECO:0000256" key="1">
    <source>
        <dbReference type="ARBA" id="ARBA00022691"/>
    </source>
</evidence>
<dbReference type="EMBL" id="QVEZ01000002">
    <property type="protein sequence ID" value="RGC06414.1"/>
    <property type="molecule type" value="Genomic_DNA"/>
</dbReference>
<keyword evidence="3 5" id="KW-0408">Iron</keyword>
<dbReference type="RefSeq" id="WP_097773758.1">
    <property type="nucleotide sequence ID" value="NZ_CABVEO010000006.1"/>
</dbReference>
<evidence type="ECO:0000313" key="8">
    <source>
        <dbReference type="EMBL" id="RGC06414.1"/>
    </source>
</evidence>
<keyword evidence="4 5" id="KW-0411">Iron-sulfur</keyword>
<reference evidence="6 9" key="1">
    <citation type="submission" date="2017-10" db="EMBL/GenBank/DDBJ databases">
        <title>Complete Genome Sequence of Faecalibacterium prausnitzii isolated from the gut of healthy adult Indian.</title>
        <authorList>
            <person name="Bag S."/>
            <person name="Ghosh T.S."/>
            <person name="Das B."/>
        </authorList>
    </citation>
    <scope>NUCLEOTIDE SEQUENCE [LARGE SCALE GENOMIC DNA]</scope>
    <source>
        <strain evidence="6 9">Indica</strain>
    </source>
</reference>